<proteinExistence type="inferred from homology"/>
<dbReference type="FunFam" id="3.40.50.1820:FF:000107">
    <property type="entry name" value="Palmitoyl-protein thioesterase 1"/>
    <property type="match status" value="1"/>
</dbReference>
<protein>
    <recommendedName>
        <fullName evidence="3">Palmitoyl-protein thioesterase 1</fullName>
        <ecNumber evidence="2">3.1.2.22</ecNumber>
    </recommendedName>
    <alternativeName>
        <fullName evidence="8">Palmitoyl-protein hydrolase 1</fullName>
    </alternativeName>
</protein>
<gene>
    <name evidence="9" type="ORF">BN946_scf184643.g5</name>
</gene>
<dbReference type="OrthoDB" id="10263094at2759"/>
<keyword evidence="4" id="KW-0732">Signal</keyword>
<dbReference type="Proteomes" id="UP000029665">
    <property type="component" value="Unassembled WGS sequence"/>
</dbReference>
<evidence type="ECO:0000256" key="7">
    <source>
        <dbReference type="ARBA" id="ARBA00023180"/>
    </source>
</evidence>
<dbReference type="SUPFAM" id="SSF53474">
    <property type="entry name" value="alpha/beta-Hydrolases"/>
    <property type="match status" value="1"/>
</dbReference>
<keyword evidence="6" id="KW-1015">Disulfide bond</keyword>
<dbReference type="InterPro" id="IPR029058">
    <property type="entry name" value="AB_hydrolase_fold"/>
</dbReference>
<evidence type="ECO:0000256" key="1">
    <source>
        <dbReference type="ARBA" id="ARBA00010758"/>
    </source>
</evidence>
<dbReference type="AlphaFoldDB" id="A0A060SIP2"/>
<dbReference type="STRING" id="5643.A0A060SIP2"/>
<dbReference type="EC" id="3.1.2.22" evidence="2"/>
<dbReference type="Gene3D" id="3.40.50.1820">
    <property type="entry name" value="alpha/beta hydrolase"/>
    <property type="match status" value="1"/>
</dbReference>
<dbReference type="EMBL" id="CCBP010000142">
    <property type="protein sequence ID" value="CDO74265.1"/>
    <property type="molecule type" value="Genomic_DNA"/>
</dbReference>
<accession>A0A060SIP2</accession>
<evidence type="ECO:0000313" key="10">
    <source>
        <dbReference type="Proteomes" id="UP000029665"/>
    </source>
</evidence>
<dbReference type="Pfam" id="PF02089">
    <property type="entry name" value="Palm_thioest"/>
    <property type="match status" value="1"/>
</dbReference>
<keyword evidence="10" id="KW-1185">Reference proteome</keyword>
<evidence type="ECO:0000256" key="2">
    <source>
        <dbReference type="ARBA" id="ARBA00012423"/>
    </source>
</evidence>
<dbReference type="PANTHER" id="PTHR11247:SF8">
    <property type="entry name" value="PALMITOYL-PROTEIN THIOESTERASE 1"/>
    <property type="match status" value="1"/>
</dbReference>
<name>A0A060SIP2_PYCCI</name>
<reference evidence="9" key="1">
    <citation type="submission" date="2014-01" db="EMBL/GenBank/DDBJ databases">
        <title>The genome of the white-rot fungus Pycnoporus cinnabarinus: a basidiomycete model with a versatile arsenal for lignocellulosic biomass breakdown.</title>
        <authorList>
            <person name="Levasseur A."/>
            <person name="Lomascolo A."/>
            <person name="Ruiz-Duenas F.J."/>
            <person name="Uzan E."/>
            <person name="Piumi F."/>
            <person name="Kues U."/>
            <person name="Ram A.F.J."/>
            <person name="Murat C."/>
            <person name="Haon M."/>
            <person name="Benoit I."/>
            <person name="Arfi Y."/>
            <person name="Chevret D."/>
            <person name="Drula E."/>
            <person name="Kwon M.J."/>
            <person name="Gouret P."/>
            <person name="Lesage-Meessen L."/>
            <person name="Lombard V."/>
            <person name="Mariette J."/>
            <person name="Noirot C."/>
            <person name="Park J."/>
            <person name="Patyshakuliyeva A."/>
            <person name="Wieneger R.A.B."/>
            <person name="Wosten H.A.B."/>
            <person name="Martin F."/>
            <person name="Coutinho P.M."/>
            <person name="de Vries R."/>
            <person name="Martinez A.T."/>
            <person name="Klopp C."/>
            <person name="Pontarotti P."/>
            <person name="Henrissat B."/>
            <person name="Record E."/>
        </authorList>
    </citation>
    <scope>NUCLEOTIDE SEQUENCE [LARGE SCALE GENOMIC DNA]</scope>
    <source>
        <strain evidence="9">BRFM137</strain>
    </source>
</reference>
<dbReference type="InterPro" id="IPR002472">
    <property type="entry name" value="Palm_thioest"/>
</dbReference>
<evidence type="ECO:0000256" key="4">
    <source>
        <dbReference type="ARBA" id="ARBA00022729"/>
    </source>
</evidence>
<comment type="similarity">
    <text evidence="1">Belongs to the palmitoyl-protein thioesterase family.</text>
</comment>
<dbReference type="PANTHER" id="PTHR11247">
    <property type="entry name" value="PALMITOYL-PROTEIN THIOESTERASE/DOLICHYLDIPHOSPHATASE 1"/>
    <property type="match status" value="1"/>
</dbReference>
<evidence type="ECO:0000256" key="6">
    <source>
        <dbReference type="ARBA" id="ARBA00023157"/>
    </source>
</evidence>
<evidence type="ECO:0000256" key="5">
    <source>
        <dbReference type="ARBA" id="ARBA00022801"/>
    </source>
</evidence>
<dbReference type="HOGENOM" id="CLU_050129_0_1_1"/>
<comment type="caution">
    <text evidence="9">The sequence shown here is derived from an EMBL/GenBank/DDBJ whole genome shotgun (WGS) entry which is preliminary data.</text>
</comment>
<organism evidence="9 10">
    <name type="scientific">Pycnoporus cinnabarinus</name>
    <name type="common">Cinnabar-red polypore</name>
    <name type="synonym">Trametes cinnabarina</name>
    <dbReference type="NCBI Taxonomy" id="5643"/>
    <lineage>
        <taxon>Eukaryota</taxon>
        <taxon>Fungi</taxon>
        <taxon>Dikarya</taxon>
        <taxon>Basidiomycota</taxon>
        <taxon>Agaricomycotina</taxon>
        <taxon>Agaricomycetes</taxon>
        <taxon>Polyporales</taxon>
        <taxon>Polyporaceae</taxon>
        <taxon>Trametes</taxon>
    </lineage>
</organism>
<dbReference type="OMA" id="KFVMVMF"/>
<dbReference type="PRINTS" id="PR00414">
    <property type="entry name" value="PPTHIESTRASE"/>
</dbReference>
<evidence type="ECO:0000256" key="3">
    <source>
        <dbReference type="ARBA" id="ARBA00014212"/>
    </source>
</evidence>
<keyword evidence="7" id="KW-0325">Glycoprotein</keyword>
<keyword evidence="5" id="KW-0378">Hydrolase</keyword>
<evidence type="ECO:0000256" key="8">
    <source>
        <dbReference type="ARBA" id="ARBA00031934"/>
    </source>
</evidence>
<dbReference type="GO" id="GO:0008474">
    <property type="term" value="F:palmitoyl-(protein) hydrolase activity"/>
    <property type="evidence" value="ECO:0007669"/>
    <property type="project" value="UniProtKB-EC"/>
</dbReference>
<sequence>MGDSYASPGMLKLMDLIKEMHPGIFIHSVYQDEDLKEDERAGFFGDVNEQVRFAAEQIANVTELKNGFDAIGFSQGGQFLRAYVEAYNSPPVHNLITFGSQHMGVSDLPACRGPWDLFCQLARRAARGGVYTDWAQRNLVQAQYFRDADRLDVYRARSRFLAPLNNELEDAALRNATYARNLARLETLVLVLFAADKTVVPKESAWFGSYAPPEEEEEAGKGAVWPQEKTIVPMRLQPLYREDWIGLRQLDKRGGVVLETCEGEHMQLTDDCWRPLVTRYVGGVIDGSDASTRGFGGKEVLRVQ</sequence>
<evidence type="ECO:0000313" key="9">
    <source>
        <dbReference type="EMBL" id="CDO74265.1"/>
    </source>
</evidence>